<evidence type="ECO:0000256" key="1">
    <source>
        <dbReference type="SAM" id="Phobius"/>
    </source>
</evidence>
<dbReference type="PANTHER" id="PTHR35394">
    <property type="entry name" value="DUF3176 DOMAIN-CONTAINING PROTEIN"/>
    <property type="match status" value="1"/>
</dbReference>
<protein>
    <submittedName>
        <fullName evidence="2">Uncharacterized protein</fullName>
    </submittedName>
</protein>
<feature type="transmembrane region" description="Helical" evidence="1">
    <location>
        <begin position="488"/>
        <end position="510"/>
    </location>
</feature>
<proteinExistence type="predicted"/>
<feature type="transmembrane region" description="Helical" evidence="1">
    <location>
        <begin position="67"/>
        <end position="93"/>
    </location>
</feature>
<dbReference type="AlphaFoldDB" id="A0AAN6MF41"/>
<name>A0AAN6MF41_9PEZI</name>
<dbReference type="InterPro" id="IPR021514">
    <property type="entry name" value="DUF3176"/>
</dbReference>
<sequence length="572" mass="61432">MYAHAGFQKQRGLLACVVGISPPSANSPFEWRWELLSLAFSVGCMISIVAILFTFQDRPQSEWRGGSLSITGTLAIFSTSANMAAALAVGACISQYKWLHFRKAPHQLSDLDLLEEASRGPLGSLTLLTKRPRGLASIGAVVTLLALGFDVFVQQTVSFEPRDVAMDDGNATLGLAHAYDSGATRIGALGTILNVAPSTMDLAMQGAVFRGLYNLGSPAVFNCTTSKCQWNSTYYSLGYTSSCADVTEATIRLHPNASATWNSSSPGRREVDMNLTTPGGIRLAAPFSHTSWQTVVSVNATSLSKENGVSVNADGVRLMSPDIVRIGVFRVPVDIINFAITPANMTIFECDIALAAYKYSNLSSSGQNLTVGKLDTIRLDPGLLTDGENTTAAAHITFNQTGLPLMTVSASDIAGLQLLFTTSRFSGRIYEGLSGIPDQGTGDAFRSGDIAQTMHAMADSMTNQLRSTYNVAVRGLSFVPVVFIDVEWAWITLPLVVQLISITFTVIIIIQSARTAGLPLWKSSTMALLTYDVQFRDDEDDVGRLGSGIRSPKELEALAKSWKARLELPGQT</sequence>
<keyword evidence="1" id="KW-0472">Membrane</keyword>
<dbReference type="Proteomes" id="UP001303889">
    <property type="component" value="Unassembled WGS sequence"/>
</dbReference>
<dbReference type="EMBL" id="MU855839">
    <property type="protein sequence ID" value="KAK3899054.1"/>
    <property type="molecule type" value="Genomic_DNA"/>
</dbReference>
<gene>
    <name evidence="2" type="ORF">C8A05DRAFT_46780</name>
</gene>
<feature type="transmembrane region" description="Helical" evidence="1">
    <location>
        <begin position="35"/>
        <end position="55"/>
    </location>
</feature>
<feature type="transmembrane region" description="Helical" evidence="1">
    <location>
        <begin position="134"/>
        <end position="153"/>
    </location>
</feature>
<evidence type="ECO:0000313" key="2">
    <source>
        <dbReference type="EMBL" id="KAK3899054.1"/>
    </source>
</evidence>
<dbReference type="PANTHER" id="PTHR35394:SF5">
    <property type="entry name" value="DUF3176 DOMAIN-CONTAINING PROTEIN"/>
    <property type="match status" value="1"/>
</dbReference>
<organism evidence="2 3">
    <name type="scientific">Staphylotrichum tortipilum</name>
    <dbReference type="NCBI Taxonomy" id="2831512"/>
    <lineage>
        <taxon>Eukaryota</taxon>
        <taxon>Fungi</taxon>
        <taxon>Dikarya</taxon>
        <taxon>Ascomycota</taxon>
        <taxon>Pezizomycotina</taxon>
        <taxon>Sordariomycetes</taxon>
        <taxon>Sordariomycetidae</taxon>
        <taxon>Sordariales</taxon>
        <taxon>Chaetomiaceae</taxon>
        <taxon>Staphylotrichum</taxon>
    </lineage>
</organism>
<keyword evidence="3" id="KW-1185">Reference proteome</keyword>
<reference evidence="2" key="2">
    <citation type="submission" date="2023-05" db="EMBL/GenBank/DDBJ databases">
        <authorList>
            <consortium name="Lawrence Berkeley National Laboratory"/>
            <person name="Steindorff A."/>
            <person name="Hensen N."/>
            <person name="Bonometti L."/>
            <person name="Westerberg I."/>
            <person name="Brannstrom I.O."/>
            <person name="Guillou S."/>
            <person name="Cros-Aarteil S."/>
            <person name="Calhoun S."/>
            <person name="Haridas S."/>
            <person name="Kuo A."/>
            <person name="Mondo S."/>
            <person name="Pangilinan J."/>
            <person name="Riley R."/>
            <person name="Labutti K."/>
            <person name="Andreopoulos B."/>
            <person name="Lipzen A."/>
            <person name="Chen C."/>
            <person name="Yanf M."/>
            <person name="Daum C."/>
            <person name="Ng V."/>
            <person name="Clum A."/>
            <person name="Ohm R."/>
            <person name="Martin F."/>
            <person name="Silar P."/>
            <person name="Natvig D."/>
            <person name="Lalanne C."/>
            <person name="Gautier V."/>
            <person name="Ament-Velasquez S.L."/>
            <person name="Kruys A."/>
            <person name="Hutchinson M.I."/>
            <person name="Powell A.J."/>
            <person name="Barry K."/>
            <person name="Miller A.N."/>
            <person name="Grigoriev I.V."/>
            <person name="Debuchy R."/>
            <person name="Gladieux P."/>
            <person name="Thoren M.H."/>
            <person name="Johannesson H."/>
        </authorList>
    </citation>
    <scope>NUCLEOTIDE SEQUENCE</scope>
    <source>
        <strain evidence="2">CBS 103.79</strain>
    </source>
</reference>
<evidence type="ECO:0000313" key="3">
    <source>
        <dbReference type="Proteomes" id="UP001303889"/>
    </source>
</evidence>
<accession>A0AAN6MF41</accession>
<keyword evidence="1" id="KW-1133">Transmembrane helix</keyword>
<keyword evidence="1" id="KW-0812">Transmembrane</keyword>
<dbReference type="Pfam" id="PF11374">
    <property type="entry name" value="DUF3176"/>
    <property type="match status" value="1"/>
</dbReference>
<reference evidence="2" key="1">
    <citation type="journal article" date="2023" name="Mol. Phylogenet. Evol.">
        <title>Genome-scale phylogeny and comparative genomics of the fungal order Sordariales.</title>
        <authorList>
            <person name="Hensen N."/>
            <person name="Bonometti L."/>
            <person name="Westerberg I."/>
            <person name="Brannstrom I.O."/>
            <person name="Guillou S."/>
            <person name="Cros-Aarteil S."/>
            <person name="Calhoun S."/>
            <person name="Haridas S."/>
            <person name="Kuo A."/>
            <person name="Mondo S."/>
            <person name="Pangilinan J."/>
            <person name="Riley R."/>
            <person name="LaButti K."/>
            <person name="Andreopoulos B."/>
            <person name="Lipzen A."/>
            <person name="Chen C."/>
            <person name="Yan M."/>
            <person name="Daum C."/>
            <person name="Ng V."/>
            <person name="Clum A."/>
            <person name="Steindorff A."/>
            <person name="Ohm R.A."/>
            <person name="Martin F."/>
            <person name="Silar P."/>
            <person name="Natvig D.O."/>
            <person name="Lalanne C."/>
            <person name="Gautier V."/>
            <person name="Ament-Velasquez S.L."/>
            <person name="Kruys A."/>
            <person name="Hutchinson M.I."/>
            <person name="Powell A.J."/>
            <person name="Barry K."/>
            <person name="Miller A.N."/>
            <person name="Grigoriev I.V."/>
            <person name="Debuchy R."/>
            <person name="Gladieux P."/>
            <person name="Hiltunen Thoren M."/>
            <person name="Johannesson H."/>
        </authorList>
    </citation>
    <scope>NUCLEOTIDE SEQUENCE</scope>
    <source>
        <strain evidence="2">CBS 103.79</strain>
    </source>
</reference>
<comment type="caution">
    <text evidence="2">The sequence shown here is derived from an EMBL/GenBank/DDBJ whole genome shotgun (WGS) entry which is preliminary data.</text>
</comment>